<reference evidence="1" key="1">
    <citation type="journal article" date="2014" name="Front. Microbiol.">
        <title>High frequency of phylogenetically diverse reductive dehalogenase-homologous genes in deep subseafloor sedimentary metagenomes.</title>
        <authorList>
            <person name="Kawai M."/>
            <person name="Futagami T."/>
            <person name="Toyoda A."/>
            <person name="Takaki Y."/>
            <person name="Nishi S."/>
            <person name="Hori S."/>
            <person name="Arai W."/>
            <person name="Tsubouchi T."/>
            <person name="Morono Y."/>
            <person name="Uchiyama I."/>
            <person name="Ito T."/>
            <person name="Fujiyama A."/>
            <person name="Inagaki F."/>
            <person name="Takami H."/>
        </authorList>
    </citation>
    <scope>NUCLEOTIDE SEQUENCE</scope>
    <source>
        <strain evidence="1">Expedition CK06-06</strain>
    </source>
</reference>
<evidence type="ECO:0000313" key="1">
    <source>
        <dbReference type="EMBL" id="GAG81377.1"/>
    </source>
</evidence>
<sequence>MERSPNDFAWGRMNIKLRVDMALMLIAKSPTKRHKLANFDKKIVDVLIGSGLKFA</sequence>
<protein>
    <submittedName>
        <fullName evidence="1">Uncharacterized protein</fullName>
    </submittedName>
</protein>
<organism evidence="1">
    <name type="scientific">marine sediment metagenome</name>
    <dbReference type="NCBI Taxonomy" id="412755"/>
    <lineage>
        <taxon>unclassified sequences</taxon>
        <taxon>metagenomes</taxon>
        <taxon>ecological metagenomes</taxon>
    </lineage>
</organism>
<dbReference type="AlphaFoldDB" id="X1BJJ5"/>
<gene>
    <name evidence="1" type="ORF">S01H4_21631</name>
</gene>
<comment type="caution">
    <text evidence="1">The sequence shown here is derived from an EMBL/GenBank/DDBJ whole genome shotgun (WGS) entry which is preliminary data.</text>
</comment>
<accession>X1BJJ5</accession>
<name>X1BJJ5_9ZZZZ</name>
<proteinExistence type="predicted"/>
<dbReference type="EMBL" id="BART01009818">
    <property type="protein sequence ID" value="GAG81377.1"/>
    <property type="molecule type" value="Genomic_DNA"/>
</dbReference>